<feature type="coiled-coil region" evidence="1">
    <location>
        <begin position="189"/>
        <end position="223"/>
    </location>
</feature>
<feature type="region of interest" description="Disordered" evidence="2">
    <location>
        <begin position="20"/>
        <end position="115"/>
    </location>
</feature>
<dbReference type="AlphaFoldDB" id="D2VEM4"/>
<name>D2VEM4_NAEGR</name>
<dbReference type="RefSeq" id="XP_002677656.1">
    <property type="nucleotide sequence ID" value="XM_002677610.1"/>
</dbReference>
<dbReference type="EMBL" id="GG738866">
    <property type="protein sequence ID" value="EFC44912.1"/>
    <property type="molecule type" value="Genomic_DNA"/>
</dbReference>
<evidence type="ECO:0000256" key="2">
    <source>
        <dbReference type="SAM" id="MobiDB-lite"/>
    </source>
</evidence>
<dbReference type="Proteomes" id="UP000006671">
    <property type="component" value="Unassembled WGS sequence"/>
</dbReference>
<accession>D2VEM4</accession>
<evidence type="ECO:0000313" key="4">
    <source>
        <dbReference type="Proteomes" id="UP000006671"/>
    </source>
</evidence>
<sequence length="236" mass="25924">MSSFNSFGKGELRSNSAIATTGLSSSNNNGSSSSCRDSFVPIRKKPGSSSSSRRAPKLANLSSFSTTALLDKSPPMGSNNNTIHHDFPSNQQQQQPRTTINVTSPNNDTNVNINDLGFIPVSTRNINTQNNSKSNSGFLSNNTSSSSANTPSASTESSPRSSHITLPDISVGRSNKSQNERERKHNLLMKEDQEFIERLKQKVMDQQAEIEKSNGSLEQIQRNFEQLSSMYRSKYL</sequence>
<dbReference type="KEGG" id="ngr:NAEGRDRAFT_48925"/>
<evidence type="ECO:0000313" key="3">
    <source>
        <dbReference type="EMBL" id="EFC44912.1"/>
    </source>
</evidence>
<keyword evidence="1" id="KW-0175">Coiled coil</keyword>
<protein>
    <submittedName>
        <fullName evidence="3">Predicted protein</fullName>
    </submittedName>
</protein>
<feature type="region of interest" description="Disordered" evidence="2">
    <location>
        <begin position="127"/>
        <end position="187"/>
    </location>
</feature>
<feature type="compositionally biased region" description="Low complexity" evidence="2">
    <location>
        <begin position="134"/>
        <end position="162"/>
    </location>
</feature>
<feature type="compositionally biased region" description="Low complexity" evidence="2">
    <location>
        <begin position="24"/>
        <end position="34"/>
    </location>
</feature>
<reference evidence="3 4" key="1">
    <citation type="journal article" date="2010" name="Cell">
        <title>The genome of Naegleria gruberi illuminates early eukaryotic versatility.</title>
        <authorList>
            <person name="Fritz-Laylin L.K."/>
            <person name="Prochnik S.E."/>
            <person name="Ginger M.L."/>
            <person name="Dacks J.B."/>
            <person name="Carpenter M.L."/>
            <person name="Field M.C."/>
            <person name="Kuo A."/>
            <person name="Paredez A."/>
            <person name="Chapman J."/>
            <person name="Pham J."/>
            <person name="Shu S."/>
            <person name="Neupane R."/>
            <person name="Cipriano M."/>
            <person name="Mancuso J."/>
            <person name="Tu H."/>
            <person name="Salamov A."/>
            <person name="Lindquist E."/>
            <person name="Shapiro H."/>
            <person name="Lucas S."/>
            <person name="Grigoriev I.V."/>
            <person name="Cande W.Z."/>
            <person name="Fulton C."/>
            <person name="Rokhsar D.S."/>
            <person name="Dawson S.C."/>
        </authorList>
    </citation>
    <scope>NUCLEOTIDE SEQUENCE [LARGE SCALE GENOMIC DNA]</scope>
    <source>
        <strain evidence="3 4">NEG-M</strain>
    </source>
</reference>
<proteinExistence type="predicted"/>
<feature type="compositionally biased region" description="Basic and acidic residues" evidence="2">
    <location>
        <begin position="178"/>
        <end position="187"/>
    </location>
</feature>
<gene>
    <name evidence="3" type="ORF">NAEGRDRAFT_48925</name>
</gene>
<dbReference type="GeneID" id="8850223"/>
<feature type="compositionally biased region" description="Polar residues" evidence="2">
    <location>
        <begin position="76"/>
        <end position="113"/>
    </location>
</feature>
<dbReference type="VEuPathDB" id="AmoebaDB:NAEGRDRAFT_48925"/>
<dbReference type="InParanoid" id="D2VEM4"/>
<evidence type="ECO:0000256" key="1">
    <source>
        <dbReference type="SAM" id="Coils"/>
    </source>
</evidence>
<organism evidence="4">
    <name type="scientific">Naegleria gruberi</name>
    <name type="common">Amoeba</name>
    <dbReference type="NCBI Taxonomy" id="5762"/>
    <lineage>
        <taxon>Eukaryota</taxon>
        <taxon>Discoba</taxon>
        <taxon>Heterolobosea</taxon>
        <taxon>Tetramitia</taxon>
        <taxon>Eutetramitia</taxon>
        <taxon>Vahlkampfiidae</taxon>
        <taxon>Naegleria</taxon>
    </lineage>
</organism>
<keyword evidence="4" id="KW-1185">Reference proteome</keyword>